<organism evidence="1 2">
    <name type="scientific">Botryosphaeria dothidea</name>
    <dbReference type="NCBI Taxonomy" id="55169"/>
    <lineage>
        <taxon>Eukaryota</taxon>
        <taxon>Fungi</taxon>
        <taxon>Dikarya</taxon>
        <taxon>Ascomycota</taxon>
        <taxon>Pezizomycotina</taxon>
        <taxon>Dothideomycetes</taxon>
        <taxon>Dothideomycetes incertae sedis</taxon>
        <taxon>Botryosphaeriales</taxon>
        <taxon>Botryosphaeriaceae</taxon>
        <taxon>Botryosphaeria</taxon>
    </lineage>
</organism>
<sequence>MSHAYARHDATLILVDINAAGLSSPAAALTAAGHAVHTHTCDRAAVSLAPRGVGVSLLFPDKMFTEGVEELEGTATAESGFDKEEFMKFMGETGRDTAEVAEQFVEGVVEGRFFVSAVEGLEAAMGEWVKCGLDPNVVFKDG</sequence>
<accession>A0A8H4MZW3</accession>
<protein>
    <submittedName>
        <fullName evidence="1">Uncharacterized protein</fullName>
    </submittedName>
</protein>
<evidence type="ECO:0000313" key="2">
    <source>
        <dbReference type="Proteomes" id="UP000572817"/>
    </source>
</evidence>
<dbReference type="OrthoDB" id="5840532at2759"/>
<gene>
    <name evidence="1" type="ORF">GTA08_BOTSDO10431</name>
</gene>
<dbReference type="Proteomes" id="UP000572817">
    <property type="component" value="Unassembled WGS sequence"/>
</dbReference>
<proteinExistence type="predicted"/>
<name>A0A8H4MZW3_9PEZI</name>
<reference evidence="1" key="1">
    <citation type="submission" date="2020-04" db="EMBL/GenBank/DDBJ databases">
        <title>Genome Assembly and Annotation of Botryosphaeria dothidea sdau 11-99, a Latent Pathogen of Apple Fruit Ring Rot in China.</title>
        <authorList>
            <person name="Yu C."/>
            <person name="Diao Y."/>
            <person name="Lu Q."/>
            <person name="Zhao J."/>
            <person name="Cui S."/>
            <person name="Peng C."/>
            <person name="He B."/>
            <person name="Liu H."/>
        </authorList>
    </citation>
    <scope>NUCLEOTIDE SEQUENCE [LARGE SCALE GENOMIC DNA]</scope>
    <source>
        <strain evidence="1">Sdau11-99</strain>
    </source>
</reference>
<keyword evidence="2" id="KW-1185">Reference proteome</keyword>
<evidence type="ECO:0000313" key="1">
    <source>
        <dbReference type="EMBL" id="KAF4301933.1"/>
    </source>
</evidence>
<dbReference type="EMBL" id="WWBZ02000073">
    <property type="protein sequence ID" value="KAF4301933.1"/>
    <property type="molecule type" value="Genomic_DNA"/>
</dbReference>
<comment type="caution">
    <text evidence="1">The sequence shown here is derived from an EMBL/GenBank/DDBJ whole genome shotgun (WGS) entry which is preliminary data.</text>
</comment>
<dbReference type="AlphaFoldDB" id="A0A8H4MZW3"/>